<dbReference type="OMA" id="AATYYCF"/>
<evidence type="ECO:0000259" key="10">
    <source>
        <dbReference type="PROSITE" id="PS50835"/>
    </source>
</evidence>
<keyword evidence="9" id="KW-1280">Immunoglobulin</keyword>
<dbReference type="SMART" id="SM00406">
    <property type="entry name" value="IGv"/>
    <property type="match status" value="1"/>
</dbReference>
<evidence type="ECO:0000313" key="12">
    <source>
        <dbReference type="Proteomes" id="UP000233080"/>
    </source>
</evidence>
<dbReference type="SUPFAM" id="SSF48726">
    <property type="entry name" value="Immunoglobulin"/>
    <property type="match status" value="1"/>
</dbReference>
<dbReference type="InterPro" id="IPR013783">
    <property type="entry name" value="Ig-like_fold"/>
</dbReference>
<dbReference type="InterPro" id="IPR013106">
    <property type="entry name" value="Ig_V-set"/>
</dbReference>
<dbReference type="GO" id="GO:0005886">
    <property type="term" value="C:plasma membrane"/>
    <property type="evidence" value="ECO:0007669"/>
    <property type="project" value="UniProtKB-SubCell"/>
</dbReference>
<sequence>DVQLTQSPTFLSASVGDRVTIACRASQSINKGLAWYQQKPGNAPKLLISYASSLYTGVPSRFSGSGSGTDFTLTISSLQPEDAATYYCFQYNSYPLTVLQVRT</sequence>
<comment type="subcellular location">
    <subcellularLocation>
        <location evidence="1">Cell membrane</location>
    </subcellularLocation>
    <subcellularLocation>
        <location evidence="2">Secreted</location>
    </subcellularLocation>
</comment>
<dbReference type="InterPro" id="IPR003599">
    <property type="entry name" value="Ig_sub"/>
</dbReference>
<dbReference type="InterPro" id="IPR050150">
    <property type="entry name" value="IgV_Light_Chain"/>
</dbReference>
<keyword evidence="8" id="KW-0393">Immunoglobulin domain</keyword>
<dbReference type="GO" id="GO:0019814">
    <property type="term" value="C:immunoglobulin complex"/>
    <property type="evidence" value="ECO:0007669"/>
    <property type="project" value="UniProtKB-KW"/>
</dbReference>
<dbReference type="Gene3D" id="2.60.40.10">
    <property type="entry name" value="Immunoglobulins"/>
    <property type="match status" value="1"/>
</dbReference>
<evidence type="ECO:0000256" key="7">
    <source>
        <dbReference type="ARBA" id="ARBA00023136"/>
    </source>
</evidence>
<dbReference type="InterPro" id="IPR036179">
    <property type="entry name" value="Ig-like_dom_sf"/>
</dbReference>
<dbReference type="Proteomes" id="UP000233080">
    <property type="component" value="Unassembled WGS sequence"/>
</dbReference>
<keyword evidence="7" id="KW-0472">Membrane</keyword>
<accession>A0A2K5H8G3</accession>
<keyword evidence="5" id="KW-0391">Immunity</keyword>
<reference evidence="11" key="2">
    <citation type="submission" date="2025-09" db="UniProtKB">
        <authorList>
            <consortium name="Ensembl"/>
        </authorList>
    </citation>
    <scope>IDENTIFICATION</scope>
</reference>
<dbReference type="GO" id="GO:0005576">
    <property type="term" value="C:extracellular region"/>
    <property type="evidence" value="ECO:0007669"/>
    <property type="project" value="UniProtKB-SubCell"/>
</dbReference>
<reference evidence="11" key="1">
    <citation type="submission" date="2025-08" db="UniProtKB">
        <authorList>
            <consortium name="Ensembl"/>
        </authorList>
    </citation>
    <scope>IDENTIFICATION</scope>
</reference>
<dbReference type="Ensembl" id="ENSCANT00000002592.1">
    <property type="protein sequence ID" value="ENSCANP00000000627.1"/>
    <property type="gene ID" value="ENSCANG00000002402.1"/>
</dbReference>
<keyword evidence="3" id="KW-1003">Cell membrane</keyword>
<evidence type="ECO:0000256" key="8">
    <source>
        <dbReference type="ARBA" id="ARBA00023319"/>
    </source>
</evidence>
<dbReference type="SMART" id="SM00409">
    <property type="entry name" value="IG"/>
    <property type="match status" value="1"/>
</dbReference>
<evidence type="ECO:0000313" key="11">
    <source>
        <dbReference type="Ensembl" id="ENSCANP00000000627.1"/>
    </source>
</evidence>
<proteinExistence type="predicted"/>
<feature type="domain" description="Ig-like" evidence="10">
    <location>
        <begin position="1"/>
        <end position="88"/>
    </location>
</feature>
<evidence type="ECO:0000256" key="9">
    <source>
        <dbReference type="ARBA" id="ARBA00043265"/>
    </source>
</evidence>
<evidence type="ECO:0000256" key="4">
    <source>
        <dbReference type="ARBA" id="ARBA00022525"/>
    </source>
</evidence>
<evidence type="ECO:0000256" key="5">
    <source>
        <dbReference type="ARBA" id="ARBA00022859"/>
    </source>
</evidence>
<dbReference type="FunFam" id="2.60.40.10:FF:000212">
    <property type="entry name" value="Immunoglobulin kappa chain variable 12-38"/>
    <property type="match status" value="1"/>
</dbReference>
<keyword evidence="12" id="KW-1185">Reference proteome</keyword>
<keyword evidence="4" id="KW-0964">Secreted</keyword>
<evidence type="ECO:0000256" key="6">
    <source>
        <dbReference type="ARBA" id="ARBA00023130"/>
    </source>
</evidence>
<protein>
    <recommendedName>
        <fullName evidence="10">Ig-like domain-containing protein</fullName>
    </recommendedName>
</protein>
<dbReference type="PANTHER" id="PTHR23267">
    <property type="entry name" value="IMMUNOGLOBULIN LIGHT CHAIN"/>
    <property type="match status" value="1"/>
</dbReference>
<dbReference type="PROSITE" id="PS50835">
    <property type="entry name" value="IG_LIKE"/>
    <property type="match status" value="1"/>
</dbReference>
<dbReference type="AlphaFoldDB" id="A0A2K5H8G3"/>
<name>A0A2K5H8G3_COLAP</name>
<dbReference type="InterPro" id="IPR007110">
    <property type="entry name" value="Ig-like_dom"/>
</dbReference>
<evidence type="ECO:0000256" key="1">
    <source>
        <dbReference type="ARBA" id="ARBA00004236"/>
    </source>
</evidence>
<evidence type="ECO:0000256" key="3">
    <source>
        <dbReference type="ARBA" id="ARBA00022475"/>
    </source>
</evidence>
<dbReference type="GO" id="GO:0002250">
    <property type="term" value="P:adaptive immune response"/>
    <property type="evidence" value="ECO:0007669"/>
    <property type="project" value="UniProtKB-KW"/>
</dbReference>
<evidence type="ECO:0000256" key="2">
    <source>
        <dbReference type="ARBA" id="ARBA00004613"/>
    </source>
</evidence>
<keyword evidence="6" id="KW-1064">Adaptive immunity</keyword>
<dbReference type="Pfam" id="PF07686">
    <property type="entry name" value="V-set"/>
    <property type="match status" value="1"/>
</dbReference>
<organism evidence="11 12">
    <name type="scientific">Colobus angolensis palliatus</name>
    <name type="common">Peters' Angolan colobus</name>
    <dbReference type="NCBI Taxonomy" id="336983"/>
    <lineage>
        <taxon>Eukaryota</taxon>
        <taxon>Metazoa</taxon>
        <taxon>Chordata</taxon>
        <taxon>Craniata</taxon>
        <taxon>Vertebrata</taxon>
        <taxon>Euteleostomi</taxon>
        <taxon>Mammalia</taxon>
        <taxon>Eutheria</taxon>
        <taxon>Euarchontoglires</taxon>
        <taxon>Primates</taxon>
        <taxon>Haplorrhini</taxon>
        <taxon>Catarrhini</taxon>
        <taxon>Cercopithecidae</taxon>
        <taxon>Colobinae</taxon>
        <taxon>Colobus</taxon>
    </lineage>
</organism>